<feature type="chain" id="PRO_5045095381" evidence="2">
    <location>
        <begin position="24"/>
        <end position="651"/>
    </location>
</feature>
<dbReference type="GO" id="GO:0016787">
    <property type="term" value="F:hydrolase activity"/>
    <property type="evidence" value="ECO:0007669"/>
    <property type="project" value="UniProtKB-KW"/>
</dbReference>
<dbReference type="InterPro" id="IPR001375">
    <property type="entry name" value="Peptidase_S9_cat"/>
</dbReference>
<feature type="domain" description="Peptidase S9 prolyl oligopeptidase catalytic" evidence="3">
    <location>
        <begin position="440"/>
        <end position="650"/>
    </location>
</feature>
<accession>A0ABU0XQ74</accession>
<dbReference type="Pfam" id="PF00326">
    <property type="entry name" value="Peptidase_S9"/>
    <property type="match status" value="1"/>
</dbReference>
<keyword evidence="2" id="KW-0732">Signal</keyword>
<dbReference type="PANTHER" id="PTHR42776">
    <property type="entry name" value="SERINE PEPTIDASE S9 FAMILY MEMBER"/>
    <property type="match status" value="1"/>
</dbReference>
<dbReference type="EMBL" id="JAVFKP010000001">
    <property type="protein sequence ID" value="MDQ4625681.1"/>
    <property type="molecule type" value="Genomic_DNA"/>
</dbReference>
<evidence type="ECO:0000313" key="5">
    <source>
        <dbReference type="Proteomes" id="UP001237592"/>
    </source>
</evidence>
<comment type="caution">
    <text evidence="4">The sequence shown here is derived from an EMBL/GenBank/DDBJ whole genome shotgun (WGS) entry which is preliminary data.</text>
</comment>
<protein>
    <submittedName>
        <fullName evidence="4">S9 family peptidase</fullName>
        <ecNumber evidence="4">3.4.-.-</ecNumber>
    </submittedName>
</protein>
<evidence type="ECO:0000256" key="2">
    <source>
        <dbReference type="SAM" id="SignalP"/>
    </source>
</evidence>
<sequence>MKQHVASLIFASLILITGGSVHATEAAIPIEQFTSKDRFSTPRLSPDGKHIAVTTQMQQGGRSIPIITIYALPDMKAVGMLRLHIFEVPLNYLWLTNTRLVLRKGLELGELEQPVSTGEIIAFDLDGTNQEYLFGYDMFRSSSRGDRLDDDHGYARINGVPLPRNSHVFLSAQEWDRDRSKLYDVDSKKAHRKTLADIAAPRLQFVQQRNSVPRFAYGWDDKNEPVLYRLDDVSGQWRLTPPIPKQTTIPFHFTMDDSAFFATHAVNGGPEALVREELASGKRVVLAQDPVADLSSVMYDANEMPFAVSHQLGRTRAIYLDANSADARLHKQLSASFPDEHVRFINFTDDGTTLLFSVYSDRDPGSYYLYDKASNKAELLYSTMPGIDPDRMAERRPIAFKARDGLQLHGYLTMPKHAPGVKLPLVVMPHGGPHGVYDTWSFDSDAQFLASRGYAVLQVNFRGSGGRGETFIRAGYRQWGEKIQDDILDGLAAVIAEGEVDAGRVCSYGASFGAYSAMMLTIRAPGTFKCAIGYAGVYELRLFKEEDDARRHKYIRHAYQDYIGENNKELDAISPSRLADRIKVPVLLVHGDKDKTAPPEHAELMRKALVRAGNTPQWMMAQNEGHGFYMTKNATAFYQQLESFLAEHIGK</sequence>
<evidence type="ECO:0000259" key="3">
    <source>
        <dbReference type="Pfam" id="PF00326"/>
    </source>
</evidence>
<proteinExistence type="predicted"/>
<dbReference type="EC" id="3.4.-.-" evidence="4"/>
<dbReference type="SUPFAM" id="SSF53474">
    <property type="entry name" value="alpha/beta-Hydrolases"/>
    <property type="match status" value="1"/>
</dbReference>
<evidence type="ECO:0000256" key="1">
    <source>
        <dbReference type="ARBA" id="ARBA00022801"/>
    </source>
</evidence>
<dbReference type="Proteomes" id="UP001237592">
    <property type="component" value="Unassembled WGS sequence"/>
</dbReference>
<dbReference type="InterPro" id="IPR029058">
    <property type="entry name" value="AB_hydrolase_fold"/>
</dbReference>
<dbReference type="Gene3D" id="3.40.50.1820">
    <property type="entry name" value="alpha/beta hydrolase"/>
    <property type="match status" value="1"/>
</dbReference>
<dbReference type="RefSeq" id="WP_099394219.1">
    <property type="nucleotide sequence ID" value="NZ_JAVFKP010000001.1"/>
</dbReference>
<feature type="signal peptide" evidence="2">
    <location>
        <begin position="1"/>
        <end position="23"/>
    </location>
</feature>
<dbReference type="SUPFAM" id="SSF82171">
    <property type="entry name" value="DPP6 N-terminal domain-like"/>
    <property type="match status" value="1"/>
</dbReference>
<organism evidence="4 5">
    <name type="scientific">Janthinobacterium lividum</name>
    <dbReference type="NCBI Taxonomy" id="29581"/>
    <lineage>
        <taxon>Bacteria</taxon>
        <taxon>Pseudomonadati</taxon>
        <taxon>Pseudomonadota</taxon>
        <taxon>Betaproteobacteria</taxon>
        <taxon>Burkholderiales</taxon>
        <taxon>Oxalobacteraceae</taxon>
        <taxon>Janthinobacterium</taxon>
    </lineage>
</organism>
<keyword evidence="5" id="KW-1185">Reference proteome</keyword>
<gene>
    <name evidence="4" type="ORF">RB624_07265</name>
</gene>
<keyword evidence="1 4" id="KW-0378">Hydrolase</keyword>
<name>A0ABU0XQ74_9BURK</name>
<reference evidence="4 5" key="1">
    <citation type="submission" date="2023-08" db="EMBL/GenBank/DDBJ databases">
        <title>Draft genome sequence of Janthinobacterium lividum.</title>
        <authorList>
            <person name="Chun B.H."/>
            <person name="Lee Y."/>
        </authorList>
    </citation>
    <scope>NUCLEOTIDE SEQUENCE [LARGE SCALE GENOMIC DNA]</scope>
    <source>
        <strain evidence="4 5">AMJK</strain>
    </source>
</reference>
<evidence type="ECO:0000313" key="4">
    <source>
        <dbReference type="EMBL" id="MDQ4625681.1"/>
    </source>
</evidence>
<dbReference type="PANTHER" id="PTHR42776:SF27">
    <property type="entry name" value="DIPEPTIDYL PEPTIDASE FAMILY MEMBER 6"/>
    <property type="match status" value="1"/>
</dbReference>